<feature type="region of interest" description="Disordered" evidence="1">
    <location>
        <begin position="24"/>
        <end position="49"/>
    </location>
</feature>
<accession>A0A9E7EGE6</accession>
<dbReference type="AlphaFoldDB" id="A0A9E7EGE6"/>
<protein>
    <submittedName>
        <fullName evidence="2">Uncharacterized protein</fullName>
    </submittedName>
</protein>
<reference evidence="2" key="1">
    <citation type="submission" date="2022-05" db="EMBL/GenBank/DDBJ databases">
        <title>The Musa troglodytarum L. genome provides insights into the mechanism of non-climacteric behaviour and enrichment of carotenoids.</title>
        <authorList>
            <person name="Wang J."/>
        </authorList>
    </citation>
    <scope>NUCLEOTIDE SEQUENCE</scope>
    <source>
        <tissue evidence="2">Leaf</tissue>
    </source>
</reference>
<feature type="compositionally biased region" description="Polar residues" evidence="1">
    <location>
        <begin position="28"/>
        <end position="39"/>
    </location>
</feature>
<evidence type="ECO:0000313" key="3">
    <source>
        <dbReference type="Proteomes" id="UP001055439"/>
    </source>
</evidence>
<sequence length="129" mass="14102">MAAAVELSSNVLPLVRTEDCDGSYKAWGSSSGKSKPSQETSDEPSGAANIYSFSNTTTVVAESFITGEKHPLNASNGNQMLVLSDGDHKELVLLVPSVYYHNQNGFYRLHCRIFHRKPLTEDAMDNPIP</sequence>
<keyword evidence="3" id="KW-1185">Reference proteome</keyword>
<dbReference type="Proteomes" id="UP001055439">
    <property type="component" value="Chromosome 1"/>
</dbReference>
<name>A0A9E7EGE6_9LILI</name>
<evidence type="ECO:0000256" key="1">
    <source>
        <dbReference type="SAM" id="MobiDB-lite"/>
    </source>
</evidence>
<dbReference type="EMBL" id="CP097502">
    <property type="protein sequence ID" value="URD76854.1"/>
    <property type="molecule type" value="Genomic_DNA"/>
</dbReference>
<gene>
    <name evidence="2" type="ORF">MUK42_35133</name>
</gene>
<evidence type="ECO:0000313" key="2">
    <source>
        <dbReference type="EMBL" id="URD76854.1"/>
    </source>
</evidence>
<proteinExistence type="predicted"/>
<organism evidence="2 3">
    <name type="scientific">Musa troglodytarum</name>
    <name type="common">fe'i banana</name>
    <dbReference type="NCBI Taxonomy" id="320322"/>
    <lineage>
        <taxon>Eukaryota</taxon>
        <taxon>Viridiplantae</taxon>
        <taxon>Streptophyta</taxon>
        <taxon>Embryophyta</taxon>
        <taxon>Tracheophyta</taxon>
        <taxon>Spermatophyta</taxon>
        <taxon>Magnoliopsida</taxon>
        <taxon>Liliopsida</taxon>
        <taxon>Zingiberales</taxon>
        <taxon>Musaceae</taxon>
        <taxon>Musa</taxon>
    </lineage>
</organism>